<sequence length="231" mass="24609">MTQRTPFRERGRASWYGRKFHGQRTSNGETYDMYAMSGAHKTLPLPSYVRVTNLSNGKSVIVRLNDRGPFHSGRIIDLSYAAAYKLGYLGQGSTEVEIETVGPDDMPMLQAAAPSAAPLPVSTAADTPPPTVDPAAILNGAAAPAADTTAAAAPGQGVYLQLGAFQTRDNAEGFRGHVMAELDWLREQLAVFDDGGRYRLQAGPYASAAAARAVAARIADALDLQPFLVSR</sequence>
<comment type="similarity">
    <text evidence="4 5">Belongs to the RlpA family.</text>
</comment>
<dbReference type="SUPFAM" id="SSF50685">
    <property type="entry name" value="Barwin-like endoglucanases"/>
    <property type="match status" value="1"/>
</dbReference>
<dbReference type="GO" id="GO:0000270">
    <property type="term" value="P:peptidoglycan metabolic process"/>
    <property type="evidence" value="ECO:0007669"/>
    <property type="project" value="UniProtKB-UniRule"/>
</dbReference>
<keyword evidence="2 4" id="KW-0456">Lyase</keyword>
<dbReference type="Gene3D" id="2.40.40.10">
    <property type="entry name" value="RlpA-like domain"/>
    <property type="match status" value="1"/>
</dbReference>
<evidence type="ECO:0000256" key="1">
    <source>
        <dbReference type="ARBA" id="ARBA00022729"/>
    </source>
</evidence>
<dbReference type="EMBL" id="JAEKFT010000014">
    <property type="protein sequence ID" value="MBT0962154.1"/>
    <property type="molecule type" value="Genomic_DNA"/>
</dbReference>
<dbReference type="InterPro" id="IPR036908">
    <property type="entry name" value="RlpA-like_sf"/>
</dbReference>
<evidence type="ECO:0000256" key="4">
    <source>
        <dbReference type="HAMAP-Rule" id="MF_02071"/>
    </source>
</evidence>
<evidence type="ECO:0000259" key="6">
    <source>
        <dbReference type="PROSITE" id="PS51724"/>
    </source>
</evidence>
<gene>
    <name evidence="4" type="primary">rlpA</name>
    <name evidence="7" type="ORF">I8J34_13315</name>
</gene>
<dbReference type="PROSITE" id="PS51724">
    <property type="entry name" value="SPOR"/>
    <property type="match status" value="1"/>
</dbReference>
<dbReference type="FunFam" id="2.40.40.10:FF:000003">
    <property type="entry name" value="Endolytic peptidoglycan transglycosylase RlpA"/>
    <property type="match status" value="1"/>
</dbReference>
<dbReference type="Pfam" id="PF05036">
    <property type="entry name" value="SPOR"/>
    <property type="match status" value="1"/>
</dbReference>
<dbReference type="InterPro" id="IPR009009">
    <property type="entry name" value="RlpA-like_DPBB"/>
</dbReference>
<dbReference type="NCBIfam" id="TIGR00413">
    <property type="entry name" value="rlpA"/>
    <property type="match status" value="1"/>
</dbReference>
<dbReference type="SUPFAM" id="SSF110997">
    <property type="entry name" value="Sporulation related repeat"/>
    <property type="match status" value="1"/>
</dbReference>
<keyword evidence="1" id="KW-0732">Signal</keyword>
<accession>A0A944H8F6</accession>
<dbReference type="InterPro" id="IPR012997">
    <property type="entry name" value="RplA"/>
</dbReference>
<dbReference type="EC" id="4.2.2.-" evidence="4"/>
<dbReference type="PANTHER" id="PTHR34183:SF1">
    <property type="entry name" value="ENDOLYTIC PEPTIDOGLYCAN TRANSGLYCOSYLASE RLPA"/>
    <property type="match status" value="1"/>
</dbReference>
<name>A0A944H8F6_DENI1</name>
<evidence type="ECO:0000313" key="7">
    <source>
        <dbReference type="EMBL" id="MBT0962154.1"/>
    </source>
</evidence>
<dbReference type="Pfam" id="PF03330">
    <property type="entry name" value="DPBB_1"/>
    <property type="match status" value="1"/>
</dbReference>
<comment type="function">
    <text evidence="4">Lytic transglycosylase with a strong preference for naked glycan strands that lack stem peptides.</text>
</comment>
<comment type="caution">
    <text evidence="7">The sequence shown here is derived from an EMBL/GenBank/DDBJ whole genome shotgun (WGS) entry which is preliminary data.</text>
</comment>
<dbReference type="CDD" id="cd22268">
    <property type="entry name" value="DPBB_RlpA-like"/>
    <property type="match status" value="1"/>
</dbReference>
<dbReference type="InterPro" id="IPR007730">
    <property type="entry name" value="SPOR-like_dom"/>
</dbReference>
<organism evidence="7 8">
    <name type="scientific">Denitromonas iodatirespirans</name>
    <dbReference type="NCBI Taxonomy" id="2795389"/>
    <lineage>
        <taxon>Bacteria</taxon>
        <taxon>Pseudomonadati</taxon>
        <taxon>Pseudomonadota</taxon>
        <taxon>Betaproteobacteria</taxon>
        <taxon>Rhodocyclales</taxon>
        <taxon>Zoogloeaceae</taxon>
        <taxon>Denitromonas</taxon>
    </lineage>
</organism>
<evidence type="ECO:0000256" key="3">
    <source>
        <dbReference type="ARBA" id="ARBA00023316"/>
    </source>
</evidence>
<dbReference type="AlphaFoldDB" id="A0A944H8F6"/>
<dbReference type="HAMAP" id="MF_02071">
    <property type="entry name" value="RlpA"/>
    <property type="match status" value="1"/>
</dbReference>
<evidence type="ECO:0000256" key="2">
    <source>
        <dbReference type="ARBA" id="ARBA00023239"/>
    </source>
</evidence>
<dbReference type="Proteomes" id="UP000694660">
    <property type="component" value="Unassembled WGS sequence"/>
</dbReference>
<dbReference type="PANTHER" id="PTHR34183">
    <property type="entry name" value="ENDOLYTIC PEPTIDOGLYCAN TRANSGLYCOSYLASE RLPA"/>
    <property type="match status" value="1"/>
</dbReference>
<evidence type="ECO:0000256" key="5">
    <source>
        <dbReference type="RuleBase" id="RU003495"/>
    </source>
</evidence>
<evidence type="ECO:0000313" key="8">
    <source>
        <dbReference type="Proteomes" id="UP000694660"/>
    </source>
</evidence>
<keyword evidence="8" id="KW-1185">Reference proteome</keyword>
<reference evidence="8" key="1">
    <citation type="journal article" date="2022" name="ISME J.">
        <title>Genetic and phylogenetic analysis of dissimilatory iodate-reducing bacteria identifies potential niches across the world's oceans.</title>
        <authorList>
            <person name="Reyes-Umana V."/>
            <person name="Henning Z."/>
            <person name="Lee K."/>
            <person name="Barnum T.P."/>
            <person name="Coates J.D."/>
        </authorList>
    </citation>
    <scope>NUCLEOTIDE SEQUENCE [LARGE SCALE GENOMIC DNA]</scope>
    <source>
        <strain evidence="8">IR12</strain>
    </source>
</reference>
<protein>
    <recommendedName>
        <fullName evidence="4">Endolytic peptidoglycan transglycosylase RlpA</fullName>
        <ecNumber evidence="4">4.2.2.-</ecNumber>
    </recommendedName>
</protein>
<dbReference type="GO" id="GO:0008932">
    <property type="term" value="F:lytic endotransglycosylase activity"/>
    <property type="evidence" value="ECO:0007669"/>
    <property type="project" value="UniProtKB-UniRule"/>
</dbReference>
<dbReference type="InterPro" id="IPR036680">
    <property type="entry name" value="SPOR-like_sf"/>
</dbReference>
<feature type="domain" description="SPOR" evidence="6">
    <location>
        <begin position="152"/>
        <end position="231"/>
    </location>
</feature>
<dbReference type="GO" id="GO:0071555">
    <property type="term" value="P:cell wall organization"/>
    <property type="evidence" value="ECO:0007669"/>
    <property type="project" value="UniProtKB-KW"/>
</dbReference>
<proteinExistence type="inferred from homology"/>
<keyword evidence="3 4" id="KW-0961">Cell wall biogenesis/degradation</keyword>
<dbReference type="Gene3D" id="3.30.70.1070">
    <property type="entry name" value="Sporulation related repeat"/>
    <property type="match status" value="1"/>
</dbReference>
<dbReference type="GO" id="GO:0042834">
    <property type="term" value="F:peptidoglycan binding"/>
    <property type="evidence" value="ECO:0007669"/>
    <property type="project" value="InterPro"/>
</dbReference>
<dbReference type="InterPro" id="IPR034718">
    <property type="entry name" value="RlpA"/>
</dbReference>